<evidence type="ECO:0000313" key="1">
    <source>
        <dbReference type="EMBL" id="KAK4734048.1"/>
    </source>
</evidence>
<comment type="caution">
    <text evidence="1">The sequence shown here is derived from an EMBL/GenBank/DDBJ whole genome shotgun (WGS) entry which is preliminary data.</text>
</comment>
<dbReference type="EMBL" id="JAWPEI010000002">
    <property type="protein sequence ID" value="KAK4734048.1"/>
    <property type="molecule type" value="Genomic_DNA"/>
</dbReference>
<evidence type="ECO:0008006" key="3">
    <source>
        <dbReference type="Google" id="ProtNLM"/>
    </source>
</evidence>
<gene>
    <name evidence="1" type="ORF">R3W88_008309</name>
</gene>
<accession>A0AAV9M7K7</accession>
<proteinExistence type="predicted"/>
<protein>
    <recommendedName>
        <fullName evidence="3">Transmembrane protein</fullName>
    </recommendedName>
</protein>
<evidence type="ECO:0000313" key="2">
    <source>
        <dbReference type="Proteomes" id="UP001311915"/>
    </source>
</evidence>
<sequence>MVFVQWRGILEFISMVVMVINMKLTVMEAIQLLVMSIVELAVAGDIVIGDGYYGVDGCIMV</sequence>
<organism evidence="1 2">
    <name type="scientific">Solanum pinnatisectum</name>
    <name type="common">tansyleaf nightshade</name>
    <dbReference type="NCBI Taxonomy" id="50273"/>
    <lineage>
        <taxon>Eukaryota</taxon>
        <taxon>Viridiplantae</taxon>
        <taxon>Streptophyta</taxon>
        <taxon>Embryophyta</taxon>
        <taxon>Tracheophyta</taxon>
        <taxon>Spermatophyta</taxon>
        <taxon>Magnoliopsida</taxon>
        <taxon>eudicotyledons</taxon>
        <taxon>Gunneridae</taxon>
        <taxon>Pentapetalae</taxon>
        <taxon>asterids</taxon>
        <taxon>lamiids</taxon>
        <taxon>Solanales</taxon>
        <taxon>Solanaceae</taxon>
        <taxon>Solanoideae</taxon>
        <taxon>Solaneae</taxon>
        <taxon>Solanum</taxon>
    </lineage>
</organism>
<dbReference type="Proteomes" id="UP001311915">
    <property type="component" value="Unassembled WGS sequence"/>
</dbReference>
<keyword evidence="2" id="KW-1185">Reference proteome</keyword>
<dbReference type="AlphaFoldDB" id="A0AAV9M7K7"/>
<reference evidence="1 2" key="1">
    <citation type="submission" date="2023-10" db="EMBL/GenBank/DDBJ databases">
        <title>Genome-Wide Identification Analysis in wild type Solanum Pinnatisectum Reveals Some Genes Defensing Phytophthora Infestans.</title>
        <authorList>
            <person name="Sun C."/>
        </authorList>
    </citation>
    <scope>NUCLEOTIDE SEQUENCE [LARGE SCALE GENOMIC DNA]</scope>
    <source>
        <strain evidence="1">LQN</strain>
        <tissue evidence="1">Leaf</tissue>
    </source>
</reference>
<name>A0AAV9M7K7_9SOLN</name>